<protein>
    <submittedName>
        <fullName evidence="6">Integrase arm-type DNA-binding domain-containing protein</fullName>
    </submittedName>
</protein>
<dbReference type="InterPro" id="IPR038488">
    <property type="entry name" value="Integrase_DNA-bd_sf"/>
</dbReference>
<keyword evidence="2" id="KW-0229">DNA integration</keyword>
<accession>A0ABX7MGV8</accession>
<keyword evidence="7" id="KW-1185">Reference proteome</keyword>
<keyword evidence="3 6" id="KW-0238">DNA-binding</keyword>
<dbReference type="Gene3D" id="1.10.150.130">
    <property type="match status" value="1"/>
</dbReference>
<dbReference type="InterPro" id="IPR011010">
    <property type="entry name" value="DNA_brk_join_enz"/>
</dbReference>
<dbReference type="RefSeq" id="WP_013034823.1">
    <property type="nucleotide sequence ID" value="NZ_CP024970.1"/>
</dbReference>
<dbReference type="InterPro" id="IPR053876">
    <property type="entry name" value="Phage_int_M"/>
</dbReference>
<evidence type="ECO:0000256" key="2">
    <source>
        <dbReference type="ARBA" id="ARBA00022908"/>
    </source>
</evidence>
<evidence type="ECO:0000313" key="7">
    <source>
        <dbReference type="Proteomes" id="UP000662840"/>
    </source>
</evidence>
<evidence type="ECO:0000259" key="5">
    <source>
        <dbReference type="PROSITE" id="PS51898"/>
    </source>
</evidence>
<dbReference type="PANTHER" id="PTHR30629">
    <property type="entry name" value="PROPHAGE INTEGRASE"/>
    <property type="match status" value="1"/>
</dbReference>
<dbReference type="PANTHER" id="PTHR30629:SF2">
    <property type="entry name" value="PROPHAGE INTEGRASE INTS-RELATED"/>
    <property type="match status" value="1"/>
</dbReference>
<organism evidence="6 7">
    <name type="scientific">Erwinia amylovora</name>
    <name type="common">Fire blight bacteria</name>
    <dbReference type="NCBI Taxonomy" id="552"/>
    <lineage>
        <taxon>Bacteria</taxon>
        <taxon>Pseudomonadati</taxon>
        <taxon>Pseudomonadota</taxon>
        <taxon>Gammaproteobacteria</taxon>
        <taxon>Enterobacterales</taxon>
        <taxon>Erwiniaceae</taxon>
        <taxon>Erwinia</taxon>
    </lineage>
</organism>
<dbReference type="GeneID" id="97607684"/>
<reference evidence="6 7" key="1">
    <citation type="submission" date="2020-12" db="EMBL/GenBank/DDBJ databases">
        <title>Genome sequence of Erwinia amylovora ATCC15580, a type strain.</title>
        <authorList>
            <person name="Kang I.-J."/>
            <person name="Roh E."/>
        </authorList>
    </citation>
    <scope>NUCLEOTIDE SEQUENCE [LARGE SCALE GENOMIC DNA]</scope>
    <source>
        <strain evidence="6 7">ATCC 15580</strain>
    </source>
</reference>
<evidence type="ECO:0000256" key="3">
    <source>
        <dbReference type="ARBA" id="ARBA00023125"/>
    </source>
</evidence>
<name>A0ABX7MGV8_ERWAM</name>
<keyword evidence="4" id="KW-0233">DNA recombination</keyword>
<dbReference type="Gene3D" id="1.10.443.10">
    <property type="entry name" value="Intergrase catalytic core"/>
    <property type="match status" value="1"/>
</dbReference>
<dbReference type="Proteomes" id="UP000662840">
    <property type="component" value="Chromosome"/>
</dbReference>
<gene>
    <name evidence="6" type="ORF">JGC47_16805</name>
</gene>
<dbReference type="PROSITE" id="PS51898">
    <property type="entry name" value="TYR_RECOMBINASE"/>
    <property type="match status" value="1"/>
</dbReference>
<comment type="similarity">
    <text evidence="1">Belongs to the 'phage' integrase family.</text>
</comment>
<evidence type="ECO:0000256" key="4">
    <source>
        <dbReference type="ARBA" id="ARBA00023172"/>
    </source>
</evidence>
<dbReference type="EMBL" id="CP066796">
    <property type="protein sequence ID" value="QSI91673.1"/>
    <property type="molecule type" value="Genomic_DNA"/>
</dbReference>
<dbReference type="Gene3D" id="3.30.160.390">
    <property type="entry name" value="Integrase, DNA-binding domain"/>
    <property type="match status" value="1"/>
</dbReference>
<evidence type="ECO:0000256" key="1">
    <source>
        <dbReference type="ARBA" id="ARBA00008857"/>
    </source>
</evidence>
<dbReference type="InterPro" id="IPR002104">
    <property type="entry name" value="Integrase_catalytic"/>
</dbReference>
<proteinExistence type="inferred from homology"/>
<dbReference type="Pfam" id="PF22022">
    <property type="entry name" value="Phage_int_M"/>
    <property type="match status" value="1"/>
</dbReference>
<dbReference type="SUPFAM" id="SSF56349">
    <property type="entry name" value="DNA breaking-rejoining enzymes"/>
    <property type="match status" value="1"/>
</dbReference>
<dbReference type="CDD" id="cd00801">
    <property type="entry name" value="INT_P4_C"/>
    <property type="match status" value="1"/>
</dbReference>
<dbReference type="InterPro" id="IPR010998">
    <property type="entry name" value="Integrase_recombinase_N"/>
</dbReference>
<dbReference type="InterPro" id="IPR050808">
    <property type="entry name" value="Phage_Integrase"/>
</dbReference>
<feature type="domain" description="Tyr recombinase" evidence="5">
    <location>
        <begin position="198"/>
        <end position="393"/>
    </location>
</feature>
<dbReference type="InterPro" id="IPR025166">
    <property type="entry name" value="Integrase_DNA_bind_dom"/>
</dbReference>
<sequence>MGSLTAKAVQSLIKAGGVGKFGDERGLYLKIPSKGEPYWMLRYTAHTKRREITLGKVSIVSLAEARSLAEDVRKKVIAGDDPIAERKLNRPKALTTVNELFEDWHKDLVKRLKYPGIPERVYRKDIAPTIGGLSLMKVTPIDVRSIIQKITASDRPTIANDALLYMKQLFNHGIKLGLVQNNPATAFRVNDAGGIEKSRERALSLDEIAHVFKVFREHSDSFSRDNYLACALLLLLAVRKSELTEAPWSESDLKEKKWSLPKERSKSGVGIAIPLAPLAIEILEELKVRAWDSPYVFPNRRTSKNQHMGKDTLNRAIAKLFGVEPGKKKKPKNVMGDIEYFTVHDLRRTSRSLLASLTVPPHVAERCLNHKLKGVEGIYDRYDYFEERKEALQKVDYAIRAIIYKSN</sequence>
<evidence type="ECO:0000313" key="6">
    <source>
        <dbReference type="EMBL" id="QSI91673.1"/>
    </source>
</evidence>
<dbReference type="Pfam" id="PF00589">
    <property type="entry name" value="Phage_integrase"/>
    <property type="match status" value="1"/>
</dbReference>
<dbReference type="InterPro" id="IPR013762">
    <property type="entry name" value="Integrase-like_cat_sf"/>
</dbReference>
<dbReference type="GO" id="GO:0003677">
    <property type="term" value="F:DNA binding"/>
    <property type="evidence" value="ECO:0007669"/>
    <property type="project" value="UniProtKB-KW"/>
</dbReference>
<dbReference type="Pfam" id="PF13356">
    <property type="entry name" value="Arm-DNA-bind_3"/>
    <property type="match status" value="1"/>
</dbReference>